<dbReference type="GO" id="GO:0005886">
    <property type="term" value="C:plasma membrane"/>
    <property type="evidence" value="ECO:0007669"/>
    <property type="project" value="TreeGrafter"/>
</dbReference>
<feature type="transmembrane region" description="Helical" evidence="2">
    <location>
        <begin position="12"/>
        <end position="30"/>
    </location>
</feature>
<evidence type="ECO:0000256" key="2">
    <source>
        <dbReference type="SAM" id="Phobius"/>
    </source>
</evidence>
<feature type="transmembrane region" description="Helical" evidence="2">
    <location>
        <begin position="1051"/>
        <end position="1074"/>
    </location>
</feature>
<dbReference type="PANTHER" id="PTHR32063">
    <property type="match status" value="1"/>
</dbReference>
<feature type="transmembrane region" description="Helical" evidence="2">
    <location>
        <begin position="464"/>
        <end position="482"/>
    </location>
</feature>
<evidence type="ECO:0000256" key="1">
    <source>
        <dbReference type="SAM" id="MobiDB-lite"/>
    </source>
</evidence>
<dbReference type="GO" id="GO:0042910">
    <property type="term" value="F:xenobiotic transmembrane transporter activity"/>
    <property type="evidence" value="ECO:0007669"/>
    <property type="project" value="TreeGrafter"/>
</dbReference>
<feature type="transmembrane region" description="Helical" evidence="2">
    <location>
        <begin position="937"/>
        <end position="958"/>
    </location>
</feature>
<dbReference type="PANTHER" id="PTHR32063:SF8">
    <property type="entry name" value="CATION EFFLUX PROTEIN"/>
    <property type="match status" value="1"/>
</dbReference>
<dbReference type="EMBL" id="JAFLCK010000059">
    <property type="protein sequence ID" value="MBN8662856.1"/>
    <property type="molecule type" value="Genomic_DNA"/>
</dbReference>
<dbReference type="SUPFAM" id="SSF82866">
    <property type="entry name" value="Multidrug efflux transporter AcrB transmembrane domain"/>
    <property type="match status" value="2"/>
</dbReference>
<feature type="transmembrane region" description="Helical" evidence="2">
    <location>
        <begin position="907"/>
        <end position="931"/>
    </location>
</feature>
<feature type="transmembrane region" description="Helical" evidence="2">
    <location>
        <begin position="1020"/>
        <end position="1039"/>
    </location>
</feature>
<dbReference type="AlphaFoldDB" id="A0A8J7TP91"/>
<sequence>MWIVELALRKGHTFVVLAITIFLFGVISLAKMSIDIFPVISSPIVSCVWTYQGMSPYYMENLVTTVTERALTSTINGIDRMESNSLSGMSIIKVYLRKGTPIGEAVAMVSSVGAAILRQLPRGISAPFVTRSSATDVPVMQLAIHSDTIAEEKLFDIANNLFRTQLATVQGAITPFPYGGKYRQVTIDLDPAALRAQALSAYDVMTAVNDQSVVAPTGTFKSGPYEYTVVLNNIPNRIALLNNIPVKTALTKAQTEAVVFLKDVATVHDGYQPQLNIVNLNGKRAVLFNILKSGDASTLKVVQGVKEVLPRLKSMVPKECQIEVITDQSRFVRECVSEVVREALTAALLTAVMMLALLGSWRSTLIVATSIPLAILAAVIGLNITGQTINSMTLGGLALAVGMLVDDATVEVENVHRNMAMGKDIETAILDGARQVALPALVSTLSICIVFVPLFFLTEPSRSLFVPLGLSVTFAMLASYGLSRTVVPLMSKTLLANESHHESASQKKQNIFAKLFQFIDGIFEAVRVFYSGLLNKVLSHPLLSVAGFLSLYAALLSLLPLIGQDYFPEIDGGQLRMHVACHAGTRVEITETIFKKVEAAVKEVIPSDEIASISDNIGLPCSGINYAYSDSQTASEADGEILVSLKEERQHDTAYYQKIVRKMMRERFPDLVFYFQPGDIVTQILNAGLPAPIDIKVIGYNKNNYALAKELKRKVEKVKGAVDTSLHQITDGPHLKWSVNRTFAQEAGVTQADVSNSFNINTSSSFQTNPNFWVNPKNGVSYNLAVQTPQRELSTINAIGLTQITGDTTGINPSVSGDPQPDSGLTQGDSLKRGQLLMNLATFQRESTPLVINHINVQPVYDIYAACQDRDLGGVSADIQKIIDGVKKNLPRGCKVIMMGQVLSMNLAFLALIGGLVFALVLVYLLLVINFQSWSDPIIILMAIPGALSGIVLSLFLTQTTFSIPALMGTIMTMGVASANSILMVTFARSQLEELVEVKGTQERAFKAALNAGFERFRPVIMTASAMIIGMIPMAIGGGEGGSQNAPIGRAVIGGLSIATISTLFFVPLIFYLLRRKTGRTKYVDS</sequence>
<reference evidence="3" key="1">
    <citation type="submission" date="2021-02" db="EMBL/GenBank/DDBJ databases">
        <title>Genome-Resolved Metagenomics of a Microbial Community Performing Photosynthetic Biological Nutrient Removal.</title>
        <authorList>
            <person name="Mcdaniel E.A."/>
        </authorList>
    </citation>
    <scope>NUCLEOTIDE SEQUENCE</scope>
    <source>
        <strain evidence="3">UWPOB_OBS1</strain>
    </source>
</reference>
<organism evidence="3 4">
    <name type="scientific">Candidatus Obscuribacter phosphatis</name>
    <dbReference type="NCBI Taxonomy" id="1906157"/>
    <lineage>
        <taxon>Bacteria</taxon>
        <taxon>Bacillati</taxon>
        <taxon>Candidatus Melainabacteria</taxon>
        <taxon>Candidatus Obscuribacterales</taxon>
        <taxon>Candidatus Obscuribacteraceae</taxon>
        <taxon>Candidatus Obscuribacter</taxon>
    </lineage>
</organism>
<evidence type="ECO:0000313" key="3">
    <source>
        <dbReference type="EMBL" id="MBN8662856.1"/>
    </source>
</evidence>
<keyword evidence="2" id="KW-1133">Transmembrane helix</keyword>
<gene>
    <name evidence="3" type="ORF">J0M35_20990</name>
</gene>
<dbReference type="Gene3D" id="3.30.70.1430">
    <property type="entry name" value="Multidrug efflux transporter AcrB pore domain"/>
    <property type="match status" value="2"/>
</dbReference>
<proteinExistence type="predicted"/>
<dbReference type="SUPFAM" id="SSF82714">
    <property type="entry name" value="Multidrug efflux transporter AcrB TolC docking domain, DN and DC subdomains"/>
    <property type="match status" value="1"/>
</dbReference>
<keyword evidence="2" id="KW-0472">Membrane</keyword>
<dbReference type="InterPro" id="IPR001036">
    <property type="entry name" value="Acrflvin-R"/>
</dbReference>
<dbReference type="Gene3D" id="3.30.70.1440">
    <property type="entry name" value="Multidrug efflux transporter AcrB pore domain"/>
    <property type="match status" value="1"/>
</dbReference>
<dbReference type="Gene3D" id="3.30.2090.10">
    <property type="entry name" value="Multidrug efflux transporter AcrB TolC docking domain, DN and DC subdomains"/>
    <property type="match status" value="2"/>
</dbReference>
<protein>
    <submittedName>
        <fullName evidence="3">Efflux RND transporter permease subunit</fullName>
    </submittedName>
</protein>
<comment type="caution">
    <text evidence="3">The sequence shown here is derived from an EMBL/GenBank/DDBJ whole genome shotgun (WGS) entry which is preliminary data.</text>
</comment>
<evidence type="ECO:0000313" key="4">
    <source>
        <dbReference type="Proteomes" id="UP000664277"/>
    </source>
</evidence>
<name>A0A8J7TP91_9BACT</name>
<dbReference type="Pfam" id="PF00873">
    <property type="entry name" value="ACR_tran"/>
    <property type="match status" value="1"/>
</dbReference>
<feature type="region of interest" description="Disordered" evidence="1">
    <location>
        <begin position="809"/>
        <end position="828"/>
    </location>
</feature>
<dbReference type="Gene3D" id="3.30.70.1320">
    <property type="entry name" value="Multidrug efflux transporter AcrB pore domain like"/>
    <property type="match status" value="1"/>
</dbReference>
<feature type="transmembrane region" description="Helical" evidence="2">
    <location>
        <begin position="365"/>
        <end position="384"/>
    </location>
</feature>
<feature type="transmembrane region" description="Helical" evidence="2">
    <location>
        <begin position="542"/>
        <end position="562"/>
    </location>
</feature>
<keyword evidence="2" id="KW-0812">Transmembrane</keyword>
<dbReference type="Gene3D" id="1.20.1640.10">
    <property type="entry name" value="Multidrug efflux transporter AcrB transmembrane domain"/>
    <property type="match status" value="2"/>
</dbReference>
<accession>A0A8J7TP91</accession>
<feature type="transmembrane region" description="Helical" evidence="2">
    <location>
        <begin position="436"/>
        <end position="458"/>
    </location>
</feature>
<dbReference type="Proteomes" id="UP000664277">
    <property type="component" value="Unassembled WGS sequence"/>
</dbReference>
<dbReference type="PRINTS" id="PR00702">
    <property type="entry name" value="ACRIFLAVINRP"/>
</dbReference>
<dbReference type="InterPro" id="IPR027463">
    <property type="entry name" value="AcrB_DN_DC_subdom"/>
</dbReference>
<dbReference type="SUPFAM" id="SSF82693">
    <property type="entry name" value="Multidrug efflux transporter AcrB pore domain, PN1, PN2, PC1 and PC2 subdomains"/>
    <property type="match status" value="2"/>
</dbReference>